<reference evidence="1" key="1">
    <citation type="submission" date="2014-01" db="EMBL/GenBank/DDBJ databases">
        <authorList>
            <person name="Brown-Elliot B."/>
            <person name="Wallace R."/>
            <person name="Lenaerts A."/>
            <person name="Ordway D."/>
            <person name="DeGroote M.A."/>
            <person name="Parker T."/>
            <person name="Sizemore C."/>
            <person name="Tallon L.J."/>
            <person name="Sadzewicz L.K."/>
            <person name="Sengamalay N."/>
            <person name="Fraser C.M."/>
            <person name="Hine E."/>
            <person name="Shefchek K.A."/>
            <person name="Das S.P."/>
            <person name="Tettelin H."/>
        </authorList>
    </citation>
    <scope>NUCLEOTIDE SEQUENCE [LARGE SCALE GENOMIC DNA]</scope>
    <source>
        <strain evidence="1">4042</strain>
    </source>
</reference>
<dbReference type="AlphaFoldDB" id="X8AQN7"/>
<organism evidence="1">
    <name type="scientific">Mycobacterium xenopi 4042</name>
    <dbReference type="NCBI Taxonomy" id="1299334"/>
    <lineage>
        <taxon>Bacteria</taxon>
        <taxon>Bacillati</taxon>
        <taxon>Actinomycetota</taxon>
        <taxon>Actinomycetes</taxon>
        <taxon>Mycobacteriales</taxon>
        <taxon>Mycobacteriaceae</taxon>
        <taxon>Mycobacterium</taxon>
    </lineage>
</organism>
<sequence>MDVTTRCSRAGARVLQQGRHLAADAVGTYRTGALLLRGSPVALGWFAGWLSAEFSPQVLTGHALSRITPPPVGRVATAWAAQRADQILTAALEESFGPHYRDRVCHPLGDQRGSVRRDGLWHSVGHRRRYAAQTSDIAYGPGVATTCWISGASPTWRAETVARYWCRCPAAGGPSTANVGRHTR</sequence>
<dbReference type="GO" id="GO:0016787">
    <property type="term" value="F:hydrolase activity"/>
    <property type="evidence" value="ECO:0007669"/>
    <property type="project" value="UniProtKB-KW"/>
</dbReference>
<dbReference type="EC" id="3.1.-.-" evidence="1"/>
<proteinExistence type="predicted"/>
<gene>
    <name evidence="1" type="ORF">I553_7533</name>
</gene>
<protein>
    <submittedName>
        <fullName evidence="1">Carboxylesterase family domain protein</fullName>
        <ecNumber evidence="1">3.1.-.-</ecNumber>
    </submittedName>
</protein>
<dbReference type="EMBL" id="JAOB01000047">
    <property type="protein sequence ID" value="EUA33125.1"/>
    <property type="molecule type" value="Genomic_DNA"/>
</dbReference>
<evidence type="ECO:0000313" key="1">
    <source>
        <dbReference type="EMBL" id="EUA33125.1"/>
    </source>
</evidence>
<name>X8AQN7_MYCXE</name>
<comment type="caution">
    <text evidence="1">The sequence shown here is derived from an EMBL/GenBank/DDBJ whole genome shotgun (WGS) entry which is preliminary data.</text>
</comment>
<dbReference type="PATRIC" id="fig|1299334.3.peg.4915"/>
<accession>X8AQN7</accession>
<keyword evidence="1" id="KW-0378">Hydrolase</keyword>